<dbReference type="GO" id="GO:0106430">
    <property type="term" value="F:dihydroorotate dehydrogenase (quinone) activity"/>
    <property type="evidence" value="ECO:0007669"/>
    <property type="project" value="UniProtKB-EC"/>
</dbReference>
<feature type="domain" description="Dihydroorotate dehydrogenase catalytic" evidence="15">
    <location>
        <begin position="54"/>
        <end position="331"/>
    </location>
</feature>
<dbReference type="UniPathway" id="UPA00070">
    <property type="reaction ID" value="UER00946"/>
</dbReference>
<accession>A0A015SVL0</accession>
<evidence type="ECO:0000256" key="10">
    <source>
        <dbReference type="ARBA" id="ARBA00022975"/>
    </source>
</evidence>
<comment type="catalytic activity">
    <reaction evidence="13">
        <text>(S)-dihydroorotate + a quinone = orotate + a quinol</text>
        <dbReference type="Rhea" id="RHEA:30187"/>
        <dbReference type="ChEBI" id="CHEBI:24646"/>
        <dbReference type="ChEBI" id="CHEBI:30839"/>
        <dbReference type="ChEBI" id="CHEBI:30864"/>
        <dbReference type="ChEBI" id="CHEBI:132124"/>
        <dbReference type="EC" id="1.3.5.2"/>
    </reaction>
</comment>
<dbReference type="PIRSF" id="PIRSF000164">
    <property type="entry name" value="DHO_oxidase"/>
    <property type="match status" value="1"/>
</dbReference>
<organism evidence="16 17">
    <name type="scientific">Bacteroides fragilis str. 3988T(B)14</name>
    <dbReference type="NCBI Taxonomy" id="1339315"/>
    <lineage>
        <taxon>Bacteria</taxon>
        <taxon>Pseudomonadati</taxon>
        <taxon>Bacteroidota</taxon>
        <taxon>Bacteroidia</taxon>
        <taxon>Bacteroidales</taxon>
        <taxon>Bacteroidaceae</taxon>
        <taxon>Bacteroides</taxon>
    </lineage>
</organism>
<dbReference type="InterPro" id="IPR005720">
    <property type="entry name" value="Dihydroorotate_DH_cat"/>
</dbReference>
<keyword evidence="12" id="KW-0472">Membrane</keyword>
<keyword evidence="11 16" id="KW-0560">Oxidoreductase</keyword>
<dbReference type="InterPro" id="IPR012135">
    <property type="entry name" value="Dihydroorotate_DH_1_2"/>
</dbReference>
<dbReference type="PANTHER" id="PTHR48109:SF4">
    <property type="entry name" value="DIHYDROOROTATE DEHYDROGENASE (QUINONE), MITOCHONDRIAL"/>
    <property type="match status" value="1"/>
</dbReference>
<dbReference type="GO" id="GO:0005737">
    <property type="term" value="C:cytoplasm"/>
    <property type="evidence" value="ECO:0007669"/>
    <property type="project" value="InterPro"/>
</dbReference>
<evidence type="ECO:0000256" key="11">
    <source>
        <dbReference type="ARBA" id="ARBA00023002"/>
    </source>
</evidence>
<evidence type="ECO:0000256" key="12">
    <source>
        <dbReference type="ARBA" id="ARBA00023136"/>
    </source>
</evidence>
<evidence type="ECO:0000256" key="8">
    <source>
        <dbReference type="ARBA" id="ARBA00022630"/>
    </source>
</evidence>
<dbReference type="InterPro" id="IPR050074">
    <property type="entry name" value="DHO_dehydrogenase"/>
</dbReference>
<evidence type="ECO:0000256" key="7">
    <source>
        <dbReference type="ARBA" id="ARBA00018366"/>
    </source>
</evidence>
<keyword evidence="9" id="KW-0288">FMN</keyword>
<evidence type="ECO:0000259" key="15">
    <source>
        <dbReference type="Pfam" id="PF01180"/>
    </source>
</evidence>
<evidence type="ECO:0000313" key="16">
    <source>
        <dbReference type="EMBL" id="EXY74307.1"/>
    </source>
</evidence>
<evidence type="ECO:0000256" key="4">
    <source>
        <dbReference type="ARBA" id="ARBA00005161"/>
    </source>
</evidence>
<dbReference type="AlphaFoldDB" id="A0A015SVL0"/>
<dbReference type="Proteomes" id="UP000020529">
    <property type="component" value="Unassembled WGS sequence"/>
</dbReference>
<dbReference type="Pfam" id="PF01180">
    <property type="entry name" value="DHO_dh"/>
    <property type="match status" value="1"/>
</dbReference>
<evidence type="ECO:0000256" key="9">
    <source>
        <dbReference type="ARBA" id="ARBA00022643"/>
    </source>
</evidence>
<dbReference type="PROSITE" id="PS00912">
    <property type="entry name" value="DHODEHASE_2"/>
    <property type="match status" value="1"/>
</dbReference>
<evidence type="ECO:0000256" key="2">
    <source>
        <dbReference type="ARBA" id="ARBA00003125"/>
    </source>
</evidence>
<keyword evidence="10" id="KW-0665">Pyrimidine biosynthesis</keyword>
<dbReference type="GO" id="GO:0044205">
    <property type="term" value="P:'de novo' UMP biosynthetic process"/>
    <property type="evidence" value="ECO:0007669"/>
    <property type="project" value="UniProtKB-UniPathway"/>
</dbReference>
<dbReference type="InterPro" id="IPR013785">
    <property type="entry name" value="Aldolase_TIM"/>
</dbReference>
<dbReference type="EC" id="1.3.5.2" evidence="6 14"/>
<evidence type="ECO:0000256" key="6">
    <source>
        <dbReference type="ARBA" id="ARBA00012791"/>
    </source>
</evidence>
<dbReference type="PROSITE" id="PS00911">
    <property type="entry name" value="DHODEHASE_1"/>
    <property type="match status" value="1"/>
</dbReference>
<dbReference type="Gene3D" id="3.20.20.70">
    <property type="entry name" value="Aldolase class I"/>
    <property type="match status" value="1"/>
</dbReference>
<evidence type="ECO:0000313" key="17">
    <source>
        <dbReference type="Proteomes" id="UP000020529"/>
    </source>
</evidence>
<keyword evidence="8" id="KW-0285">Flavoprotein</keyword>
<dbReference type="InterPro" id="IPR001295">
    <property type="entry name" value="Dihydroorotate_DH_CS"/>
</dbReference>
<comment type="subcellular location">
    <subcellularLocation>
        <location evidence="3">Membrane</location>
    </subcellularLocation>
</comment>
<comment type="function">
    <text evidence="2">Catalyzes the conversion of dihydroorotate to orotate with quinone as electron acceptor.</text>
</comment>
<protein>
    <recommendedName>
        <fullName evidence="7 14">Dihydroorotate dehydrogenase (quinone)</fullName>
        <ecNumber evidence="6 14">1.3.5.2</ecNumber>
    </recommendedName>
</protein>
<evidence type="ECO:0000256" key="1">
    <source>
        <dbReference type="ARBA" id="ARBA00001917"/>
    </source>
</evidence>
<name>A0A015SVL0_BACFG</name>
<evidence type="ECO:0000256" key="3">
    <source>
        <dbReference type="ARBA" id="ARBA00004370"/>
    </source>
</evidence>
<evidence type="ECO:0000256" key="14">
    <source>
        <dbReference type="NCBIfam" id="TIGR01036"/>
    </source>
</evidence>
<evidence type="ECO:0000256" key="13">
    <source>
        <dbReference type="ARBA" id="ARBA00048639"/>
    </source>
</evidence>
<dbReference type="EMBL" id="JGCY01000294">
    <property type="protein sequence ID" value="EXY74307.1"/>
    <property type="molecule type" value="Genomic_DNA"/>
</dbReference>
<dbReference type="GO" id="GO:0006207">
    <property type="term" value="P:'de novo' pyrimidine nucleobase biosynthetic process"/>
    <property type="evidence" value="ECO:0007669"/>
    <property type="project" value="UniProtKB-UniRule"/>
</dbReference>
<dbReference type="NCBIfam" id="NF003652">
    <property type="entry name" value="PRK05286.2-5"/>
    <property type="match status" value="1"/>
</dbReference>
<sequence length="331" mass="36892">MYKQTIRPVLFLMEPEKVHALLVSCLKCYRHLPWCRCWIRHLYTCSDKQLIWNHLTFRNRIGLSAGFDKGAEIFDELADYGFGFIEVGTVTPDSQDGNPRPRIFRLPQCESLISRTGFNNPGLDVIKRRLEQKSGSYVLGVNINKNPSSEGEQAVADFLRLYKELHPHVGYFTLNWGSVDVALMKQVLQGLAAFRVEQNIHVPLLLKLPADITEEGMDDVIDCTRLYRVDGVIATGPTMERSCLKGYSPAQLQKIGPGGISGRGIGERSLKAVSYLRAHAGKSLLIVGAGGIITPADARRMLDAGANLIQIYSSFIYEGPGIVKKMIQEIK</sequence>
<comment type="cofactor">
    <cofactor evidence="1">
        <name>FMN</name>
        <dbReference type="ChEBI" id="CHEBI:58210"/>
    </cofactor>
</comment>
<proteinExistence type="inferred from homology"/>
<comment type="caution">
    <text evidence="16">The sequence shown here is derived from an EMBL/GenBank/DDBJ whole genome shotgun (WGS) entry which is preliminary data.</text>
</comment>
<dbReference type="SUPFAM" id="SSF51395">
    <property type="entry name" value="FMN-linked oxidoreductases"/>
    <property type="match status" value="1"/>
</dbReference>
<gene>
    <name evidence="16" type="primary">pyrD</name>
    <name evidence="16" type="ORF">M124_1846</name>
</gene>
<dbReference type="PATRIC" id="fig|1339315.3.peg.2602"/>
<comment type="similarity">
    <text evidence="5">Belongs to the dihydroorotate dehydrogenase family. Type 2 subfamily.</text>
</comment>
<dbReference type="GO" id="GO:0005886">
    <property type="term" value="C:plasma membrane"/>
    <property type="evidence" value="ECO:0007669"/>
    <property type="project" value="TreeGrafter"/>
</dbReference>
<comment type="pathway">
    <text evidence="4">Pyrimidine metabolism; UMP biosynthesis via de novo pathway; orotate from (S)-dihydroorotate (quinone route): step 1/1.</text>
</comment>
<reference evidence="16 17" key="1">
    <citation type="submission" date="2014-02" db="EMBL/GenBank/DDBJ databases">
        <authorList>
            <person name="Sears C."/>
            <person name="Carroll K."/>
            <person name="Sack B.R."/>
            <person name="Qadri F."/>
            <person name="Myers L.L."/>
            <person name="Chung G.-T."/>
            <person name="Escheverria P."/>
            <person name="Fraser C.M."/>
            <person name="Sadzewicz L."/>
            <person name="Shefchek K.A."/>
            <person name="Tallon L."/>
            <person name="Das S.P."/>
            <person name="Daugherty S."/>
            <person name="Mongodin E.F."/>
        </authorList>
    </citation>
    <scope>NUCLEOTIDE SEQUENCE [LARGE SCALE GENOMIC DNA]</scope>
    <source>
        <strain evidence="17">3988T(B)14</strain>
    </source>
</reference>
<dbReference type="NCBIfam" id="TIGR01036">
    <property type="entry name" value="pyrD_sub2"/>
    <property type="match status" value="1"/>
</dbReference>
<dbReference type="InterPro" id="IPR005719">
    <property type="entry name" value="Dihydroorotate_DH_2"/>
</dbReference>
<evidence type="ECO:0000256" key="5">
    <source>
        <dbReference type="ARBA" id="ARBA00005359"/>
    </source>
</evidence>
<dbReference type="RefSeq" id="WP_022348039.1">
    <property type="nucleotide sequence ID" value="NZ_JGCY01000294.1"/>
</dbReference>
<dbReference type="PANTHER" id="PTHR48109">
    <property type="entry name" value="DIHYDROOROTATE DEHYDROGENASE (QUINONE), MITOCHONDRIAL-RELATED"/>
    <property type="match status" value="1"/>
</dbReference>
<dbReference type="CDD" id="cd04738">
    <property type="entry name" value="DHOD_2_like"/>
    <property type="match status" value="1"/>
</dbReference>